<feature type="region of interest" description="Disordered" evidence="1">
    <location>
        <begin position="179"/>
        <end position="199"/>
    </location>
</feature>
<feature type="region of interest" description="Disordered" evidence="1">
    <location>
        <begin position="230"/>
        <end position="252"/>
    </location>
</feature>
<comment type="caution">
    <text evidence="2">The sequence shown here is derived from an EMBL/GenBank/DDBJ whole genome shotgun (WGS) entry which is preliminary data.</text>
</comment>
<dbReference type="EMBL" id="JBBXMP010000021">
    <property type="protein sequence ID" value="KAL0068051.1"/>
    <property type="molecule type" value="Genomic_DNA"/>
</dbReference>
<feature type="compositionally biased region" description="Acidic residues" evidence="1">
    <location>
        <begin position="230"/>
        <end position="241"/>
    </location>
</feature>
<gene>
    <name evidence="2" type="ORF">AAF712_004954</name>
</gene>
<feature type="region of interest" description="Disordered" evidence="1">
    <location>
        <begin position="112"/>
        <end position="139"/>
    </location>
</feature>
<organism evidence="2 3">
    <name type="scientific">Marasmius tenuissimus</name>
    <dbReference type="NCBI Taxonomy" id="585030"/>
    <lineage>
        <taxon>Eukaryota</taxon>
        <taxon>Fungi</taxon>
        <taxon>Dikarya</taxon>
        <taxon>Basidiomycota</taxon>
        <taxon>Agaricomycotina</taxon>
        <taxon>Agaricomycetes</taxon>
        <taxon>Agaricomycetidae</taxon>
        <taxon>Agaricales</taxon>
        <taxon>Marasmiineae</taxon>
        <taxon>Marasmiaceae</taxon>
        <taxon>Marasmius</taxon>
    </lineage>
</organism>
<evidence type="ECO:0000256" key="1">
    <source>
        <dbReference type="SAM" id="MobiDB-lite"/>
    </source>
</evidence>
<sequence>MQSHQSRGGYSAFFFSGYRAICSRCPSEKPLATAPPTYSFPGRRHSLKKDSKPSPLSSTLRPPSSSKTSRRNSVVEFFGKLSMSSSNAQKCKRESRRHSSFIEADAWSTAATSPKRARTTSARTRAEPSPQYHSIDPFSASPQSSSFFIDLDLTDSPSYFMGSPGSPRSNRTKRFSFLSLSSSSNDNTPSRRDRPTSIHTLPRSSVYSVSSYAEKLERFADELSEELEEITLSDEWSDGDSSDGGSDPGTLDWRQFHLDLMDDTAEQ</sequence>
<feature type="region of interest" description="Disordered" evidence="1">
    <location>
        <begin position="28"/>
        <end position="72"/>
    </location>
</feature>
<protein>
    <submittedName>
        <fullName evidence="2">Uncharacterized protein</fullName>
    </submittedName>
</protein>
<proteinExistence type="predicted"/>
<feature type="compositionally biased region" description="Low complexity" evidence="1">
    <location>
        <begin position="112"/>
        <end position="123"/>
    </location>
</feature>
<evidence type="ECO:0000313" key="2">
    <source>
        <dbReference type="EMBL" id="KAL0068051.1"/>
    </source>
</evidence>
<evidence type="ECO:0000313" key="3">
    <source>
        <dbReference type="Proteomes" id="UP001437256"/>
    </source>
</evidence>
<name>A0ABR3A2F2_9AGAR</name>
<accession>A0ABR3A2F2</accession>
<reference evidence="2 3" key="1">
    <citation type="submission" date="2024-05" db="EMBL/GenBank/DDBJ databases">
        <title>A draft genome resource for the thread blight pathogen Marasmius tenuissimus strain MS-2.</title>
        <authorList>
            <person name="Yulfo-Soto G.E."/>
            <person name="Baruah I.K."/>
            <person name="Amoako-Attah I."/>
            <person name="Bukari Y."/>
            <person name="Meinhardt L.W."/>
            <person name="Bailey B.A."/>
            <person name="Cohen S.P."/>
        </authorList>
    </citation>
    <scope>NUCLEOTIDE SEQUENCE [LARGE SCALE GENOMIC DNA]</scope>
    <source>
        <strain evidence="2 3">MS-2</strain>
    </source>
</reference>
<dbReference type="Proteomes" id="UP001437256">
    <property type="component" value="Unassembled WGS sequence"/>
</dbReference>
<keyword evidence="3" id="KW-1185">Reference proteome</keyword>
<feature type="compositionally biased region" description="Low complexity" evidence="1">
    <location>
        <begin position="53"/>
        <end position="67"/>
    </location>
</feature>